<gene>
    <name evidence="1" type="ORF">METZ01_LOCUS55908</name>
</gene>
<accession>A0A381SHW0</accession>
<sequence>MVCPYERDPIELKFQLLTDAHSRSLQLLNPDSLRDCVLVATQPTGRPDLVTPVTSF</sequence>
<evidence type="ECO:0000313" key="1">
    <source>
        <dbReference type="EMBL" id="SVA03054.1"/>
    </source>
</evidence>
<dbReference type="EMBL" id="UINC01003068">
    <property type="protein sequence ID" value="SVA03054.1"/>
    <property type="molecule type" value="Genomic_DNA"/>
</dbReference>
<reference evidence="1" key="1">
    <citation type="submission" date="2018-05" db="EMBL/GenBank/DDBJ databases">
        <authorList>
            <person name="Lanie J.A."/>
            <person name="Ng W.-L."/>
            <person name="Kazmierczak K.M."/>
            <person name="Andrzejewski T.M."/>
            <person name="Davidsen T.M."/>
            <person name="Wayne K.J."/>
            <person name="Tettelin H."/>
            <person name="Glass J.I."/>
            <person name="Rusch D."/>
            <person name="Podicherti R."/>
            <person name="Tsui H.-C.T."/>
            <person name="Winkler M.E."/>
        </authorList>
    </citation>
    <scope>NUCLEOTIDE SEQUENCE</scope>
</reference>
<name>A0A381SHW0_9ZZZZ</name>
<protein>
    <submittedName>
        <fullName evidence="1">Uncharacterized protein</fullName>
    </submittedName>
</protein>
<dbReference type="AlphaFoldDB" id="A0A381SHW0"/>
<proteinExistence type="predicted"/>
<organism evidence="1">
    <name type="scientific">marine metagenome</name>
    <dbReference type="NCBI Taxonomy" id="408172"/>
    <lineage>
        <taxon>unclassified sequences</taxon>
        <taxon>metagenomes</taxon>
        <taxon>ecological metagenomes</taxon>
    </lineage>
</organism>